<proteinExistence type="predicted"/>
<protein>
    <recommendedName>
        <fullName evidence="6">Sigma-54 factor interaction domain-containing protein</fullName>
    </recommendedName>
</protein>
<dbReference type="SUPFAM" id="SSF52540">
    <property type="entry name" value="P-loop containing nucleoside triphosphate hydrolases"/>
    <property type="match status" value="1"/>
</dbReference>
<keyword evidence="4" id="KW-0805">Transcription regulation</keyword>
<dbReference type="PANTHER" id="PTHR32071">
    <property type="entry name" value="TRANSCRIPTIONAL REGULATORY PROTEIN"/>
    <property type="match status" value="1"/>
</dbReference>
<dbReference type="InterPro" id="IPR002197">
    <property type="entry name" value="HTH_Fis"/>
</dbReference>
<dbReference type="InterPro" id="IPR027417">
    <property type="entry name" value="P-loop_NTPase"/>
</dbReference>
<dbReference type="InterPro" id="IPR009057">
    <property type="entry name" value="Homeodomain-like_sf"/>
</dbReference>
<dbReference type="PRINTS" id="PR01590">
    <property type="entry name" value="HTHFIS"/>
</dbReference>
<name>A0A9D5QC66_UNCW3</name>
<evidence type="ECO:0000313" key="8">
    <source>
        <dbReference type="Proteomes" id="UP000630660"/>
    </source>
</evidence>
<keyword evidence="1" id="KW-0597">Phosphoprotein</keyword>
<evidence type="ECO:0000313" key="7">
    <source>
        <dbReference type="EMBL" id="MBD3363701.1"/>
    </source>
</evidence>
<dbReference type="Proteomes" id="UP000630660">
    <property type="component" value="Unassembled WGS sequence"/>
</dbReference>
<comment type="caution">
    <text evidence="7">The sequence shown here is derived from an EMBL/GenBank/DDBJ whole genome shotgun (WGS) entry which is preliminary data.</text>
</comment>
<evidence type="ECO:0000256" key="5">
    <source>
        <dbReference type="ARBA" id="ARBA00023163"/>
    </source>
</evidence>
<dbReference type="GO" id="GO:0006355">
    <property type="term" value="P:regulation of DNA-templated transcription"/>
    <property type="evidence" value="ECO:0007669"/>
    <property type="project" value="InterPro"/>
</dbReference>
<keyword evidence="3" id="KW-0067">ATP-binding</keyword>
<keyword evidence="5" id="KW-0804">Transcription</keyword>
<dbReference type="InterPro" id="IPR058031">
    <property type="entry name" value="AAA_lid_NorR"/>
</dbReference>
<dbReference type="Pfam" id="PF25601">
    <property type="entry name" value="AAA_lid_14"/>
    <property type="match status" value="1"/>
</dbReference>
<dbReference type="InterPro" id="IPR025944">
    <property type="entry name" value="Sigma_54_int_dom_CS"/>
</dbReference>
<dbReference type="GO" id="GO:0005524">
    <property type="term" value="F:ATP binding"/>
    <property type="evidence" value="ECO:0007669"/>
    <property type="project" value="UniProtKB-KW"/>
</dbReference>
<dbReference type="SUPFAM" id="SSF46689">
    <property type="entry name" value="Homeodomain-like"/>
    <property type="match status" value="1"/>
</dbReference>
<dbReference type="PROSITE" id="PS00688">
    <property type="entry name" value="SIGMA54_INTERACT_3"/>
    <property type="match status" value="1"/>
</dbReference>
<dbReference type="PANTHER" id="PTHR32071:SF17">
    <property type="entry name" value="TRANSCRIPTIONAL REGULATOR (NTRC FAMILY)"/>
    <property type="match status" value="1"/>
</dbReference>
<dbReference type="Gene3D" id="1.10.8.60">
    <property type="match status" value="1"/>
</dbReference>
<dbReference type="AlphaFoldDB" id="A0A9D5QC66"/>
<reference evidence="7" key="1">
    <citation type="submission" date="2019-11" db="EMBL/GenBank/DDBJ databases">
        <title>Microbial mats filling the niche in hypersaline microbial mats.</title>
        <authorList>
            <person name="Wong H.L."/>
            <person name="Macleod F.I."/>
            <person name="White R.A. III"/>
            <person name="Burns B.P."/>
        </authorList>
    </citation>
    <scope>NUCLEOTIDE SEQUENCE</scope>
    <source>
        <strain evidence="7">Bin_327</strain>
    </source>
</reference>
<organism evidence="7 8">
    <name type="scientific">candidate division WOR-3 bacterium</name>
    <dbReference type="NCBI Taxonomy" id="2052148"/>
    <lineage>
        <taxon>Bacteria</taxon>
        <taxon>Bacteria division WOR-3</taxon>
    </lineage>
</organism>
<dbReference type="PROSITE" id="PS50045">
    <property type="entry name" value="SIGMA54_INTERACT_4"/>
    <property type="match status" value="1"/>
</dbReference>
<keyword evidence="2" id="KW-0547">Nucleotide-binding</keyword>
<dbReference type="Gene3D" id="1.10.10.60">
    <property type="entry name" value="Homeodomain-like"/>
    <property type="match status" value="1"/>
</dbReference>
<sequence>MIDIQVPPLRVHKDDIPELVEYFLETACLSMGVPSKTLEKPAMDKLMKFNWPGNVRQLRNTIEKIVALNPALVIESKVIPESINGDGSIWEEDKALPLSQARKRFERDYIVRILEAEDWNVAAAAKRLGLDRTHLHRKIKALKVRRK</sequence>
<gene>
    <name evidence="7" type="ORF">GF359_00645</name>
</gene>
<evidence type="ECO:0000256" key="4">
    <source>
        <dbReference type="ARBA" id="ARBA00023015"/>
    </source>
</evidence>
<evidence type="ECO:0000259" key="6">
    <source>
        <dbReference type="PROSITE" id="PS50045"/>
    </source>
</evidence>
<evidence type="ECO:0000256" key="2">
    <source>
        <dbReference type="ARBA" id="ARBA00022741"/>
    </source>
</evidence>
<evidence type="ECO:0000256" key="3">
    <source>
        <dbReference type="ARBA" id="ARBA00022840"/>
    </source>
</evidence>
<feature type="domain" description="Sigma-54 factor interaction" evidence="6">
    <location>
        <begin position="1"/>
        <end position="67"/>
    </location>
</feature>
<dbReference type="Pfam" id="PF02954">
    <property type="entry name" value="HTH_8"/>
    <property type="match status" value="1"/>
</dbReference>
<evidence type="ECO:0000256" key="1">
    <source>
        <dbReference type="ARBA" id="ARBA00022553"/>
    </source>
</evidence>
<dbReference type="EMBL" id="WJKJ01000018">
    <property type="protein sequence ID" value="MBD3363701.1"/>
    <property type="molecule type" value="Genomic_DNA"/>
</dbReference>
<dbReference type="InterPro" id="IPR002078">
    <property type="entry name" value="Sigma_54_int"/>
</dbReference>
<dbReference type="GO" id="GO:0043565">
    <property type="term" value="F:sequence-specific DNA binding"/>
    <property type="evidence" value="ECO:0007669"/>
    <property type="project" value="InterPro"/>
</dbReference>
<accession>A0A9D5QC66</accession>